<dbReference type="OrthoDB" id="9806974at2"/>
<dbReference type="InterPro" id="IPR020904">
    <property type="entry name" value="Sc_DH/Rdtase_CS"/>
</dbReference>
<dbReference type="InterPro" id="IPR051122">
    <property type="entry name" value="SDR_DHRS6-like"/>
</dbReference>
<proteinExistence type="inferred from homology"/>
<dbReference type="CDD" id="cd05233">
    <property type="entry name" value="SDR_c"/>
    <property type="match status" value="1"/>
</dbReference>
<comment type="caution">
    <text evidence="3">The sequence shown here is derived from an EMBL/GenBank/DDBJ whole genome shotgun (WGS) entry which is preliminary data.</text>
</comment>
<dbReference type="InterPro" id="IPR002347">
    <property type="entry name" value="SDR_fam"/>
</dbReference>
<dbReference type="Proteomes" id="UP000321933">
    <property type="component" value="Unassembled WGS sequence"/>
</dbReference>
<evidence type="ECO:0000313" key="4">
    <source>
        <dbReference type="Proteomes" id="UP000321933"/>
    </source>
</evidence>
<evidence type="ECO:0000313" key="3">
    <source>
        <dbReference type="EMBL" id="TXS91801.1"/>
    </source>
</evidence>
<comment type="similarity">
    <text evidence="1">Belongs to the short-chain dehydrogenases/reductases (SDR) family.</text>
</comment>
<keyword evidence="2" id="KW-0560">Oxidoreductase</keyword>
<dbReference type="PROSITE" id="PS00061">
    <property type="entry name" value="ADH_SHORT"/>
    <property type="match status" value="1"/>
</dbReference>
<dbReference type="RefSeq" id="WP_148064498.1">
    <property type="nucleotide sequence ID" value="NZ_VRYZ01000004.1"/>
</dbReference>
<gene>
    <name evidence="3" type="ORF">FVW59_11670</name>
</gene>
<accession>A0A5C8ZX65</accession>
<dbReference type="PANTHER" id="PTHR43477">
    <property type="entry name" value="DIHYDROANTICAPSIN 7-DEHYDROGENASE"/>
    <property type="match status" value="1"/>
</dbReference>
<keyword evidence="4" id="KW-1185">Reference proteome</keyword>
<protein>
    <submittedName>
        <fullName evidence="3">SDR family oxidoreductase</fullName>
    </submittedName>
</protein>
<sequence>MNEKLRECCDSSDRMTLCPVHGDILLYTDKNLVRMQRMSSSPPQAGKAAYDFNGVHVLVTGGTAGIGLATATLFAKSGARVTITGTREDAERYPEQDLSPFEYRQLVLTDREQITAFCSSIDDLDVLVNNAGGTGGTETPYSFEESVQVNLNAVWQLCQGLLPQLQASQLPPGASIVNIASEMSLFASPWFPGYGAAKAGVVQLTKTLAAQHGASGLRCNAVLPGSIPTKMTHQFAEDPDIHEAVCQRTPQRRWGEPAEIGSAVLFLASAEASFVNGHTLVVDGGYSITDA</sequence>
<dbReference type="InterPro" id="IPR036291">
    <property type="entry name" value="NAD(P)-bd_dom_sf"/>
</dbReference>
<dbReference type="AlphaFoldDB" id="A0A5C8ZX65"/>
<dbReference type="SUPFAM" id="SSF51735">
    <property type="entry name" value="NAD(P)-binding Rossmann-fold domains"/>
    <property type="match status" value="1"/>
</dbReference>
<dbReference type="Gene3D" id="3.40.50.720">
    <property type="entry name" value="NAD(P)-binding Rossmann-like Domain"/>
    <property type="match status" value="1"/>
</dbReference>
<dbReference type="EMBL" id="VRYZ01000004">
    <property type="protein sequence ID" value="TXS91801.1"/>
    <property type="molecule type" value="Genomic_DNA"/>
</dbReference>
<evidence type="ECO:0000256" key="1">
    <source>
        <dbReference type="ARBA" id="ARBA00006484"/>
    </source>
</evidence>
<dbReference type="Pfam" id="PF13561">
    <property type="entry name" value="adh_short_C2"/>
    <property type="match status" value="1"/>
</dbReference>
<name>A0A5C8ZX65_9GAMM</name>
<dbReference type="PRINTS" id="PR00080">
    <property type="entry name" value="SDRFAMILY"/>
</dbReference>
<reference evidence="3 4" key="1">
    <citation type="submission" date="2019-08" db="EMBL/GenBank/DDBJ databases">
        <title>Parahaliea maris sp. nov., isolated from the surface seawater.</title>
        <authorList>
            <person name="Liu Y."/>
        </authorList>
    </citation>
    <scope>NUCLEOTIDE SEQUENCE [LARGE SCALE GENOMIC DNA]</scope>
    <source>
        <strain evidence="3 4">S2-26</strain>
    </source>
</reference>
<dbReference type="PRINTS" id="PR00081">
    <property type="entry name" value="GDHRDH"/>
</dbReference>
<evidence type="ECO:0000256" key="2">
    <source>
        <dbReference type="ARBA" id="ARBA00023002"/>
    </source>
</evidence>
<organism evidence="3 4">
    <name type="scientific">Parahaliea aestuarii</name>
    <dbReference type="NCBI Taxonomy" id="1852021"/>
    <lineage>
        <taxon>Bacteria</taxon>
        <taxon>Pseudomonadati</taxon>
        <taxon>Pseudomonadota</taxon>
        <taxon>Gammaproteobacteria</taxon>
        <taxon>Cellvibrionales</taxon>
        <taxon>Halieaceae</taxon>
        <taxon>Parahaliea</taxon>
    </lineage>
</organism>
<dbReference type="FunFam" id="3.40.50.720:FF:000084">
    <property type="entry name" value="Short-chain dehydrogenase reductase"/>
    <property type="match status" value="1"/>
</dbReference>
<dbReference type="PANTHER" id="PTHR43477:SF1">
    <property type="entry name" value="DIHYDROANTICAPSIN 7-DEHYDROGENASE"/>
    <property type="match status" value="1"/>
</dbReference>
<dbReference type="GO" id="GO:0016491">
    <property type="term" value="F:oxidoreductase activity"/>
    <property type="evidence" value="ECO:0007669"/>
    <property type="project" value="UniProtKB-KW"/>
</dbReference>